<dbReference type="EC" id="3.4.11.19" evidence="10"/>
<organism evidence="10 11">
    <name type="scientific">Dispira parvispora</name>
    <dbReference type="NCBI Taxonomy" id="1520584"/>
    <lineage>
        <taxon>Eukaryota</taxon>
        <taxon>Fungi</taxon>
        <taxon>Fungi incertae sedis</taxon>
        <taxon>Zoopagomycota</taxon>
        <taxon>Kickxellomycotina</taxon>
        <taxon>Dimargaritomycetes</taxon>
        <taxon>Dimargaritales</taxon>
        <taxon>Dimargaritaceae</taxon>
        <taxon>Dispira</taxon>
    </lineage>
</organism>
<dbReference type="GO" id="GO:0006506">
    <property type="term" value="P:GPI anchor biosynthetic process"/>
    <property type="evidence" value="ECO:0007669"/>
    <property type="project" value="UniProtKB-KW"/>
</dbReference>
<evidence type="ECO:0000256" key="5">
    <source>
        <dbReference type="ARBA" id="ARBA00022692"/>
    </source>
</evidence>
<feature type="transmembrane region" description="Helical" evidence="9">
    <location>
        <begin position="131"/>
        <end position="150"/>
    </location>
</feature>
<feature type="compositionally biased region" description="Basic and acidic residues" evidence="8">
    <location>
        <begin position="189"/>
        <end position="202"/>
    </location>
</feature>
<reference evidence="10" key="1">
    <citation type="submission" date="2022-07" db="EMBL/GenBank/DDBJ databases">
        <title>Phylogenomic reconstructions and comparative analyses of Kickxellomycotina fungi.</title>
        <authorList>
            <person name="Reynolds N.K."/>
            <person name="Stajich J.E."/>
            <person name="Barry K."/>
            <person name="Grigoriev I.V."/>
            <person name="Crous P."/>
            <person name="Smith M.E."/>
        </authorList>
    </citation>
    <scope>NUCLEOTIDE SEQUENCE</scope>
    <source>
        <strain evidence="10">RSA 1196</strain>
    </source>
</reference>
<accession>A0A9W8E430</accession>
<feature type="transmembrane region" description="Helical" evidence="9">
    <location>
        <begin position="353"/>
        <end position="373"/>
    </location>
</feature>
<evidence type="ECO:0000256" key="8">
    <source>
        <dbReference type="SAM" id="MobiDB-lite"/>
    </source>
</evidence>
<evidence type="ECO:0000256" key="7">
    <source>
        <dbReference type="ARBA" id="ARBA00023136"/>
    </source>
</evidence>
<keyword evidence="7 9" id="KW-0472">Membrane</keyword>
<dbReference type="PANTHER" id="PTHR12982:SF0">
    <property type="entry name" value="PHOSPHATIDYLINOSITOL N-ACETYLGLUCOSAMINYLTRANSFERASE SUBUNIT C"/>
    <property type="match status" value="1"/>
</dbReference>
<proteinExistence type="inferred from homology"/>
<keyword evidence="10" id="KW-0031">Aminopeptidase</keyword>
<dbReference type="AlphaFoldDB" id="A0A9W8E430"/>
<dbReference type="Pfam" id="PF06432">
    <property type="entry name" value="GPI2"/>
    <property type="match status" value="1"/>
</dbReference>
<evidence type="ECO:0000256" key="2">
    <source>
        <dbReference type="ARBA" id="ARBA00004687"/>
    </source>
</evidence>
<keyword evidence="5 9" id="KW-0812">Transmembrane</keyword>
<evidence type="ECO:0000256" key="9">
    <source>
        <dbReference type="SAM" id="Phobius"/>
    </source>
</evidence>
<name>A0A9W8E430_9FUNG</name>
<feature type="transmembrane region" description="Helical" evidence="9">
    <location>
        <begin position="298"/>
        <end position="317"/>
    </location>
</feature>
<evidence type="ECO:0000313" key="10">
    <source>
        <dbReference type="EMBL" id="KAJ1966850.1"/>
    </source>
</evidence>
<feature type="transmembrane region" description="Helical" evidence="9">
    <location>
        <begin position="217"/>
        <end position="235"/>
    </location>
</feature>
<feature type="compositionally biased region" description="Basic residues" evidence="8">
    <location>
        <begin position="18"/>
        <end position="27"/>
    </location>
</feature>
<gene>
    <name evidence="10" type="primary">GPI2</name>
    <name evidence="10" type="ORF">IWQ62_002213</name>
</gene>
<protein>
    <submittedName>
        <fullName evidence="10">Glycosylphosphatidylinositol anchor biosynthesis</fullName>
        <ecNumber evidence="10">3.4.11.19</ecNumber>
    </submittedName>
</protein>
<evidence type="ECO:0000256" key="3">
    <source>
        <dbReference type="ARBA" id="ARBA00008321"/>
    </source>
</evidence>
<feature type="region of interest" description="Disordered" evidence="8">
    <location>
        <begin position="185"/>
        <end position="211"/>
    </location>
</feature>
<dbReference type="OrthoDB" id="196709at2759"/>
<keyword evidence="10" id="KW-0378">Hydrolase</keyword>
<feature type="transmembrane region" description="Helical" evidence="9">
    <location>
        <begin position="156"/>
        <end position="174"/>
    </location>
</feature>
<dbReference type="GO" id="GO:0000506">
    <property type="term" value="C:glycosylphosphatidylinositol-N-acetylglucosaminyltransferase (GPI-GnT) complex"/>
    <property type="evidence" value="ECO:0007669"/>
    <property type="project" value="TreeGrafter"/>
</dbReference>
<evidence type="ECO:0000256" key="4">
    <source>
        <dbReference type="ARBA" id="ARBA00022502"/>
    </source>
</evidence>
<comment type="caution">
    <text evidence="10">The sequence shown here is derived from an EMBL/GenBank/DDBJ whole genome shotgun (WGS) entry which is preliminary data.</text>
</comment>
<keyword evidence="6 9" id="KW-1133">Transmembrane helix</keyword>
<comment type="subcellular location">
    <subcellularLocation>
        <location evidence="1">Membrane</location>
        <topology evidence="1">Multi-pass membrane protein</topology>
    </subcellularLocation>
</comment>
<evidence type="ECO:0000313" key="11">
    <source>
        <dbReference type="Proteomes" id="UP001150925"/>
    </source>
</evidence>
<evidence type="ECO:0000256" key="1">
    <source>
        <dbReference type="ARBA" id="ARBA00004141"/>
    </source>
</evidence>
<keyword evidence="10" id="KW-0645">Protease</keyword>
<keyword evidence="4" id="KW-0337">GPI-anchor biosynthesis</keyword>
<dbReference type="GO" id="GO:0004177">
    <property type="term" value="F:aminopeptidase activity"/>
    <property type="evidence" value="ECO:0007669"/>
    <property type="project" value="UniProtKB-KW"/>
</dbReference>
<keyword evidence="11" id="KW-1185">Reference proteome</keyword>
<feature type="transmembrane region" description="Helical" evidence="9">
    <location>
        <begin position="272"/>
        <end position="292"/>
    </location>
</feature>
<sequence>MSNRKPSWATKRDTTSTRQHHAKGKRLVTHEHNEVIGTDCPSPKQSLRSRSNLTVGFEPSANLAITPHHSTDPPSVRDSPPTGSAERWRKLLYIQQDYPDNYVDASFLENLQKNVNFQSYDYFAVIRESTVITDHISSVVIFVAVFIQLYHRHLDPHILVMVGTVLTFLGVAVWEWRLANDSTAPVGEDEVREKHPADDRTSHPSSQEGAPPLRQSFMRLAIVFFLTLLGLSPILHTLTEDTSSDTIWAMSTCLIVTNILFHDYSSDPTHTIAFPGSIALNAAIFACVLLASRLSSNLHVFAFMSFALGWFALFPIFRRHLKRRLPKAHLTQTGLLVGTAFALFWPITRTLAILYILGVFCLTFLCPIWLIWIQRYKNEIHGPWDEARPKVRRYPSLY</sequence>
<comment type="similarity">
    <text evidence="3">Belongs to the PIGC family.</text>
</comment>
<comment type="pathway">
    <text evidence="2">Glycolipid biosynthesis; glycosylphosphatidylinositol-anchor biosynthesis.</text>
</comment>
<feature type="region of interest" description="Disordered" evidence="8">
    <location>
        <begin position="1"/>
        <end position="50"/>
    </location>
</feature>
<evidence type="ECO:0000256" key="6">
    <source>
        <dbReference type="ARBA" id="ARBA00022989"/>
    </source>
</evidence>
<dbReference type="PANTHER" id="PTHR12982">
    <property type="entry name" value="PHOSPHATIDYLINOSITOL GLYCAN, CLASS C"/>
    <property type="match status" value="1"/>
</dbReference>
<dbReference type="InterPro" id="IPR009450">
    <property type="entry name" value="Plno_GlcNAc_GPI2"/>
</dbReference>
<dbReference type="EMBL" id="JANBPY010000440">
    <property type="protein sequence ID" value="KAJ1966850.1"/>
    <property type="molecule type" value="Genomic_DNA"/>
</dbReference>
<feature type="region of interest" description="Disordered" evidence="8">
    <location>
        <begin position="63"/>
        <end position="83"/>
    </location>
</feature>
<dbReference type="Proteomes" id="UP001150925">
    <property type="component" value="Unassembled WGS sequence"/>
</dbReference>